<dbReference type="Proteomes" id="UP000834106">
    <property type="component" value="Chromosome 6"/>
</dbReference>
<evidence type="ECO:0000313" key="3">
    <source>
        <dbReference type="Proteomes" id="UP000834106"/>
    </source>
</evidence>
<reference evidence="2" key="1">
    <citation type="submission" date="2023-05" db="EMBL/GenBank/DDBJ databases">
        <authorList>
            <person name="Huff M."/>
        </authorList>
    </citation>
    <scope>NUCLEOTIDE SEQUENCE</scope>
</reference>
<keyword evidence="1" id="KW-1133">Transmembrane helix</keyword>
<feature type="transmembrane region" description="Helical" evidence="1">
    <location>
        <begin position="94"/>
        <end position="119"/>
    </location>
</feature>
<evidence type="ECO:0008006" key="4">
    <source>
        <dbReference type="Google" id="ProtNLM"/>
    </source>
</evidence>
<proteinExistence type="predicted"/>
<sequence length="154" mass="15922">MIVVVVVDLVVDVKCGRIDGGTVVVECWVADMVVVVRCGCGDGGRGGSGGRNDVGGIWFGSYLLLEMVVVVVAENGGSGDDSIGRGGNDSMSGGAFLLLATVVSSMVVVVVVVVVVINWEDEDQISELPDCVMGYIVSLLSIKDAVKTSALSRR</sequence>
<gene>
    <name evidence="2" type="ORF">FPE_LOCUS10677</name>
</gene>
<organism evidence="2 3">
    <name type="scientific">Fraxinus pennsylvanica</name>
    <dbReference type="NCBI Taxonomy" id="56036"/>
    <lineage>
        <taxon>Eukaryota</taxon>
        <taxon>Viridiplantae</taxon>
        <taxon>Streptophyta</taxon>
        <taxon>Embryophyta</taxon>
        <taxon>Tracheophyta</taxon>
        <taxon>Spermatophyta</taxon>
        <taxon>Magnoliopsida</taxon>
        <taxon>eudicotyledons</taxon>
        <taxon>Gunneridae</taxon>
        <taxon>Pentapetalae</taxon>
        <taxon>asterids</taxon>
        <taxon>lamiids</taxon>
        <taxon>Lamiales</taxon>
        <taxon>Oleaceae</taxon>
        <taxon>Oleeae</taxon>
        <taxon>Fraxinus</taxon>
    </lineage>
</organism>
<dbReference type="AlphaFoldDB" id="A0AAD1Z4U3"/>
<keyword evidence="1" id="KW-0812">Transmembrane</keyword>
<keyword evidence="1" id="KW-0472">Membrane</keyword>
<protein>
    <recommendedName>
        <fullName evidence="4">Transmembrane protein</fullName>
    </recommendedName>
</protein>
<keyword evidence="3" id="KW-1185">Reference proteome</keyword>
<name>A0AAD1Z4U3_9LAMI</name>
<dbReference type="EMBL" id="OU503041">
    <property type="protein sequence ID" value="CAI9763247.1"/>
    <property type="molecule type" value="Genomic_DNA"/>
</dbReference>
<accession>A0AAD1Z4U3</accession>
<dbReference type="InterPro" id="IPR036047">
    <property type="entry name" value="F-box-like_dom_sf"/>
</dbReference>
<dbReference type="SUPFAM" id="SSF81383">
    <property type="entry name" value="F-box domain"/>
    <property type="match status" value="1"/>
</dbReference>
<evidence type="ECO:0000313" key="2">
    <source>
        <dbReference type="EMBL" id="CAI9763247.1"/>
    </source>
</evidence>
<feature type="transmembrane region" description="Helical" evidence="1">
    <location>
        <begin position="55"/>
        <end position="73"/>
    </location>
</feature>
<evidence type="ECO:0000256" key="1">
    <source>
        <dbReference type="SAM" id="Phobius"/>
    </source>
</evidence>